<gene>
    <name evidence="4" type="ORF">DET54_108267</name>
    <name evidence="3" type="ORF">DET56_108282</name>
</gene>
<evidence type="ECO:0000313" key="6">
    <source>
        <dbReference type="Proteomes" id="UP000248827"/>
    </source>
</evidence>
<evidence type="ECO:0000313" key="4">
    <source>
        <dbReference type="EMBL" id="RAI94467.1"/>
    </source>
</evidence>
<feature type="signal peptide" evidence="2">
    <location>
        <begin position="1"/>
        <end position="21"/>
    </location>
</feature>
<dbReference type="PROSITE" id="PS51257">
    <property type="entry name" value="PROKAR_LIPOPROTEIN"/>
    <property type="match status" value="1"/>
</dbReference>
<dbReference type="Proteomes" id="UP000248827">
    <property type="component" value="Unassembled WGS sequence"/>
</dbReference>
<feature type="region of interest" description="Disordered" evidence="1">
    <location>
        <begin position="25"/>
        <end position="50"/>
    </location>
</feature>
<comment type="caution">
    <text evidence="3">The sequence shown here is derived from an EMBL/GenBank/DDBJ whole genome shotgun (WGS) entry which is preliminary data.</text>
</comment>
<dbReference type="EMBL" id="QGTZ01000008">
    <property type="protein sequence ID" value="PWW38089.1"/>
    <property type="molecule type" value="Genomic_DNA"/>
</dbReference>
<evidence type="ECO:0000313" key="5">
    <source>
        <dbReference type="Proteomes" id="UP000247078"/>
    </source>
</evidence>
<name>A0A855XS82_9BACL</name>
<accession>A0A855XS82</accession>
<evidence type="ECO:0000256" key="2">
    <source>
        <dbReference type="SAM" id="SignalP"/>
    </source>
</evidence>
<dbReference type="OrthoDB" id="2696313at2"/>
<organism evidence="3 5">
    <name type="scientific">Paenibacillus pabuli</name>
    <dbReference type="NCBI Taxonomy" id="1472"/>
    <lineage>
        <taxon>Bacteria</taxon>
        <taxon>Bacillati</taxon>
        <taxon>Bacillota</taxon>
        <taxon>Bacilli</taxon>
        <taxon>Bacillales</taxon>
        <taxon>Paenibacillaceae</taxon>
        <taxon>Paenibacillus</taxon>
    </lineage>
</organism>
<keyword evidence="6" id="KW-1185">Reference proteome</keyword>
<keyword evidence="2" id="KW-0732">Signal</keyword>
<sequence length="249" mass="27277">MKKIIIVTLVGAILLSGCGMNNQSSSPAKIDKNASKENTTTPATSTPNTLLSETSDKKIAIYGVQDKAQKDMFSSLDVVINGETKTFNWINVTNPSFYPQISVVDLNADGKDEIVIVLTKGTGTGVHDSEVHVLKSDFTEISVSDPRKFVLSNIKVDLKTDKGIRKYTLSVDGQEHLFEFSESDSNDWFEQPTVQNILKFGIKDNQLIAELPIQISTGNYLGDAIVRFAFVNGKLEPSKIEITKEGSSL</sequence>
<dbReference type="RefSeq" id="WP_110000529.1">
    <property type="nucleotide sequence ID" value="NZ_QGTZ01000008.1"/>
</dbReference>
<feature type="chain" id="PRO_5038561593" description="VCBS repeat-containing protein" evidence="2">
    <location>
        <begin position="22"/>
        <end position="249"/>
    </location>
</feature>
<evidence type="ECO:0008006" key="7">
    <source>
        <dbReference type="Google" id="ProtNLM"/>
    </source>
</evidence>
<evidence type="ECO:0000313" key="3">
    <source>
        <dbReference type="EMBL" id="PWW38089.1"/>
    </source>
</evidence>
<feature type="compositionally biased region" description="Low complexity" evidence="1">
    <location>
        <begin position="38"/>
        <end position="50"/>
    </location>
</feature>
<proteinExistence type="predicted"/>
<dbReference type="AlphaFoldDB" id="A0A855XS82"/>
<evidence type="ECO:0000256" key="1">
    <source>
        <dbReference type="SAM" id="MobiDB-lite"/>
    </source>
</evidence>
<dbReference type="EMBL" id="QLLI01000008">
    <property type="protein sequence ID" value="RAI94467.1"/>
    <property type="molecule type" value="Genomic_DNA"/>
</dbReference>
<protein>
    <recommendedName>
        <fullName evidence="7">VCBS repeat-containing protein</fullName>
    </recommendedName>
</protein>
<dbReference type="Proteomes" id="UP000247078">
    <property type="component" value="Unassembled WGS sequence"/>
</dbReference>
<reference evidence="3 5" key="1">
    <citation type="submission" date="2018-05" db="EMBL/GenBank/DDBJ databases">
        <title>Freshwater and sediment microbial communities from various areas in North America, analyzing microbe dynamics in response to fracking.</title>
        <authorList>
            <person name="Lamendella R."/>
        </authorList>
    </citation>
    <scope>NUCLEOTIDE SEQUENCE [LARGE SCALE GENOMIC DNA]</scope>
    <source>
        <strain evidence="3 5">DB-3</strain>
        <strain evidence="4 6">NG-13</strain>
    </source>
</reference>